<reference evidence="8 9" key="1">
    <citation type="submission" date="2010-08" db="EMBL/GenBank/DDBJ databases">
        <authorList>
            <consortium name="US DOE Joint Genome Institute (JGI-PGF)"/>
            <person name="Lucas S."/>
            <person name="Copeland A."/>
            <person name="Lapidus A."/>
            <person name="Cheng J.-F."/>
            <person name="Bruce D."/>
            <person name="Goodwin L."/>
            <person name="Pitluck S."/>
            <person name="Land M.L."/>
            <person name="Hauser L."/>
            <person name="Chang Y.-J."/>
            <person name="Anderson I.J."/>
            <person name="Johnson E."/>
            <person name="Mulhopadhyay B."/>
            <person name="Kyrpides N."/>
            <person name="Woyke T.J."/>
        </authorList>
    </citation>
    <scope>NUCLEOTIDE SEQUENCE [LARGE SCALE GENOMIC DNA]</scope>
    <source>
        <strain evidence="8 9">6</strain>
    </source>
</reference>
<proteinExistence type="inferred from homology"/>
<gene>
    <name evidence="8" type="ORF">EubceDRAFT1_1357</name>
</gene>
<evidence type="ECO:0000256" key="6">
    <source>
        <dbReference type="SAM" id="SignalP"/>
    </source>
</evidence>
<comment type="similarity">
    <text evidence="1">Belongs to the peptidase C40 family.</text>
</comment>
<dbReference type="OrthoDB" id="9808890at2"/>
<dbReference type="PANTHER" id="PTHR47053:SF1">
    <property type="entry name" value="MUREIN DD-ENDOPEPTIDASE MEPH-RELATED"/>
    <property type="match status" value="1"/>
</dbReference>
<evidence type="ECO:0000256" key="2">
    <source>
        <dbReference type="ARBA" id="ARBA00022670"/>
    </source>
</evidence>
<dbReference type="HOGENOM" id="CLU_034085_0_2_9"/>
<feature type="domain" description="NlpC/P60" evidence="7">
    <location>
        <begin position="287"/>
        <end position="402"/>
    </location>
</feature>
<keyword evidence="5" id="KW-0175">Coiled coil</keyword>
<keyword evidence="9" id="KW-1185">Reference proteome</keyword>
<dbReference type="InterPro" id="IPR051202">
    <property type="entry name" value="Peptidase_C40"/>
</dbReference>
<dbReference type="Pfam" id="PF00877">
    <property type="entry name" value="NLPC_P60"/>
    <property type="match status" value="1"/>
</dbReference>
<dbReference type="STRING" id="633697.EubceDRAFT1_1357"/>
<dbReference type="InterPro" id="IPR038765">
    <property type="entry name" value="Papain-like_cys_pep_sf"/>
</dbReference>
<dbReference type="GO" id="GO:0008234">
    <property type="term" value="F:cysteine-type peptidase activity"/>
    <property type="evidence" value="ECO:0007669"/>
    <property type="project" value="UniProtKB-KW"/>
</dbReference>
<dbReference type="AlphaFoldDB" id="I5ATP6"/>
<reference evidence="8 9" key="2">
    <citation type="submission" date="2012-02" db="EMBL/GenBank/DDBJ databases">
        <title>Improved High-Quality Draft sequence of Eubacterium cellulosolvens 6.</title>
        <authorList>
            <consortium name="US DOE Joint Genome Institute"/>
            <person name="Lucas S."/>
            <person name="Han J."/>
            <person name="Lapidus A."/>
            <person name="Cheng J.-F."/>
            <person name="Goodwin L."/>
            <person name="Pitluck S."/>
            <person name="Peters L."/>
            <person name="Mikhailova N."/>
            <person name="Gu W."/>
            <person name="Detter J.C."/>
            <person name="Han C."/>
            <person name="Tapia R."/>
            <person name="Land M."/>
            <person name="Hauser L."/>
            <person name="Kyrpides N."/>
            <person name="Ivanova N."/>
            <person name="Pagani I."/>
            <person name="Johnson E."/>
            <person name="Mukhopadhyay B."/>
            <person name="Anderson I."/>
            <person name="Woyke T."/>
        </authorList>
    </citation>
    <scope>NUCLEOTIDE SEQUENCE [LARGE SCALE GENOMIC DNA]</scope>
    <source>
        <strain evidence="8 9">6</strain>
    </source>
</reference>
<dbReference type="Proteomes" id="UP000005753">
    <property type="component" value="Chromosome"/>
</dbReference>
<dbReference type="eggNOG" id="COG0791">
    <property type="taxonomic scope" value="Bacteria"/>
</dbReference>
<dbReference type="eggNOG" id="COG3883">
    <property type="taxonomic scope" value="Bacteria"/>
</dbReference>
<keyword evidence="3 8" id="KW-0378">Hydrolase</keyword>
<dbReference type="GO" id="GO:0006508">
    <property type="term" value="P:proteolysis"/>
    <property type="evidence" value="ECO:0007669"/>
    <property type="project" value="UniProtKB-KW"/>
</dbReference>
<feature type="signal peptide" evidence="6">
    <location>
        <begin position="1"/>
        <end position="20"/>
    </location>
</feature>
<evidence type="ECO:0000313" key="9">
    <source>
        <dbReference type="Proteomes" id="UP000005753"/>
    </source>
</evidence>
<dbReference type="EMBL" id="CM001487">
    <property type="protein sequence ID" value="EIM57169.1"/>
    <property type="molecule type" value="Genomic_DNA"/>
</dbReference>
<keyword evidence="2" id="KW-0645">Protease</keyword>
<feature type="chain" id="PRO_5039140627" evidence="6">
    <location>
        <begin position="21"/>
        <end position="402"/>
    </location>
</feature>
<dbReference type="InterPro" id="IPR000064">
    <property type="entry name" value="NLP_P60_dom"/>
</dbReference>
<keyword evidence="4" id="KW-0788">Thiol protease</keyword>
<feature type="coiled-coil region" evidence="5">
    <location>
        <begin position="151"/>
        <end position="210"/>
    </location>
</feature>
<dbReference type="Gene3D" id="3.90.1720.10">
    <property type="entry name" value="endopeptidase domain like (from Nostoc punctiforme)"/>
    <property type="match status" value="1"/>
</dbReference>
<evidence type="ECO:0000259" key="7">
    <source>
        <dbReference type="PROSITE" id="PS51935"/>
    </source>
</evidence>
<keyword evidence="6" id="KW-0732">Signal</keyword>
<evidence type="ECO:0000256" key="1">
    <source>
        <dbReference type="ARBA" id="ARBA00007074"/>
    </source>
</evidence>
<dbReference type="SUPFAM" id="SSF54001">
    <property type="entry name" value="Cysteine proteinases"/>
    <property type="match status" value="1"/>
</dbReference>
<dbReference type="PROSITE" id="PS51935">
    <property type="entry name" value="NLPC_P60"/>
    <property type="match status" value="1"/>
</dbReference>
<evidence type="ECO:0000313" key="8">
    <source>
        <dbReference type="EMBL" id="EIM57169.1"/>
    </source>
</evidence>
<organism evidence="8 9">
    <name type="scientific">Eubacterium cellulosolvens (strain ATCC 43171 / JCM 9499 / 6)</name>
    <name type="common">Cillobacterium cellulosolvens</name>
    <dbReference type="NCBI Taxonomy" id="633697"/>
    <lineage>
        <taxon>Bacteria</taxon>
        <taxon>Bacillati</taxon>
        <taxon>Bacillota</taxon>
        <taxon>Clostridia</taxon>
        <taxon>Eubacteriales</taxon>
        <taxon>Eubacteriaceae</taxon>
        <taxon>Eubacterium</taxon>
    </lineage>
</organism>
<dbReference type="Gene3D" id="6.10.250.3150">
    <property type="match status" value="1"/>
</dbReference>
<accession>I5ATP6</accession>
<name>I5ATP6_EUBC6</name>
<evidence type="ECO:0000256" key="4">
    <source>
        <dbReference type="ARBA" id="ARBA00022807"/>
    </source>
</evidence>
<evidence type="ECO:0000256" key="5">
    <source>
        <dbReference type="SAM" id="Coils"/>
    </source>
</evidence>
<feature type="coiled-coil region" evidence="5">
    <location>
        <begin position="38"/>
        <end position="93"/>
    </location>
</feature>
<evidence type="ECO:0000256" key="3">
    <source>
        <dbReference type="ARBA" id="ARBA00022801"/>
    </source>
</evidence>
<sequence length="402" mass="44197">MKIKKIMILGLVAVMTVTPAINVNADAASEQAAISASIDEMETRKNDLLGEIDDLETQLVTTISGIDDINEKLTNLEADMQKTAEDLEVAEKDKAVQHEAMKMRIQYVYERGGDVGWAKVFLENGDINAWLNSNSYTNDLYKYDRDQLQAYADAVNKVAELQAQQRDQKAQLEKNKNSLSEGENRLQELLDQAKSEYTDYDAKIADAYAKAEEYRQIIAQQNESISQMVQLQSEEAAAVDTSSAEAQAAIDSAAQQLAAQTGADYNTARQAATQAFQQTGTIGNGSTANGAALLAYAQQFLGNKYVYGGNSLTDGVDCSGFVQQVYKQFGYNTSRTSWDIANDGREVSYNDAQVGDVFVYDGHVGIYAGNGQMINAADEAHGITYTNVDYDQIQTIRRYLPE</sequence>
<protein>
    <submittedName>
        <fullName evidence="8">Cell wall-associated hydrolase, invasion-associated protein</fullName>
    </submittedName>
</protein>
<dbReference type="PANTHER" id="PTHR47053">
    <property type="entry name" value="MUREIN DD-ENDOPEPTIDASE MEPH-RELATED"/>
    <property type="match status" value="1"/>
</dbReference>